<dbReference type="OrthoDB" id="3109829at2759"/>
<evidence type="ECO:0000313" key="1">
    <source>
        <dbReference type="EMBL" id="KAF7372453.1"/>
    </source>
</evidence>
<evidence type="ECO:0000313" key="2">
    <source>
        <dbReference type="Proteomes" id="UP000620124"/>
    </source>
</evidence>
<protein>
    <submittedName>
        <fullName evidence="1">Uncharacterized protein</fullName>
    </submittedName>
</protein>
<dbReference type="EMBL" id="JACAZI010000001">
    <property type="protein sequence ID" value="KAF7372453.1"/>
    <property type="molecule type" value="Genomic_DNA"/>
</dbReference>
<reference evidence="1" key="1">
    <citation type="submission" date="2020-05" db="EMBL/GenBank/DDBJ databases">
        <title>Mycena genomes resolve the evolution of fungal bioluminescence.</title>
        <authorList>
            <person name="Tsai I.J."/>
        </authorList>
    </citation>
    <scope>NUCLEOTIDE SEQUENCE</scope>
    <source>
        <strain evidence="1">CCC161011</strain>
    </source>
</reference>
<dbReference type="Proteomes" id="UP000620124">
    <property type="component" value="Unassembled WGS sequence"/>
</dbReference>
<keyword evidence="2" id="KW-1185">Reference proteome</keyword>
<sequence length="178" mass="19474">MRSSPTRSICPLTRPPHPPCRHPEDGALVSADFYRIVPVGASAELQDIGGQRGEAAVGVLSSQVVRDLLTSRKGRLSRSSFFPRGALPSQHRCVLAPARAIAFSTSSPLPHIATTHANGCLKGRKTTVSRHQILSALFQEHRVPTRRTSAAVRSCLPVRERPLRASPEYELRSIEGEW</sequence>
<comment type="caution">
    <text evidence="1">The sequence shown here is derived from an EMBL/GenBank/DDBJ whole genome shotgun (WGS) entry which is preliminary data.</text>
</comment>
<dbReference type="AlphaFoldDB" id="A0A8H6Z4K6"/>
<name>A0A8H6Z4K6_9AGAR</name>
<accession>A0A8H6Z4K6</accession>
<proteinExistence type="predicted"/>
<gene>
    <name evidence="1" type="ORF">MVEN_00106800</name>
</gene>
<organism evidence="1 2">
    <name type="scientific">Mycena venus</name>
    <dbReference type="NCBI Taxonomy" id="2733690"/>
    <lineage>
        <taxon>Eukaryota</taxon>
        <taxon>Fungi</taxon>
        <taxon>Dikarya</taxon>
        <taxon>Basidiomycota</taxon>
        <taxon>Agaricomycotina</taxon>
        <taxon>Agaricomycetes</taxon>
        <taxon>Agaricomycetidae</taxon>
        <taxon>Agaricales</taxon>
        <taxon>Marasmiineae</taxon>
        <taxon>Mycenaceae</taxon>
        <taxon>Mycena</taxon>
    </lineage>
</organism>